<dbReference type="EMBL" id="JARZHI010000127">
    <property type="protein sequence ID" value="MDI1437455.1"/>
    <property type="molecule type" value="Genomic_DNA"/>
</dbReference>
<dbReference type="PANTHER" id="PTHR22872:SF2">
    <property type="entry name" value="INHIBITOR OF BRUTON TYROSINE KINASE"/>
    <property type="match status" value="1"/>
</dbReference>
<evidence type="ECO:0000313" key="6">
    <source>
        <dbReference type="Proteomes" id="UP001160301"/>
    </source>
</evidence>
<evidence type="ECO:0000256" key="2">
    <source>
        <dbReference type="ARBA" id="ARBA00022737"/>
    </source>
</evidence>
<feature type="domain" description="RCC1-like" evidence="4">
    <location>
        <begin position="446"/>
        <end position="779"/>
    </location>
</feature>
<keyword evidence="1" id="KW-0732">Signal</keyword>
<gene>
    <name evidence="5" type="ORF">QHF89_48555</name>
</gene>
<name>A0ABT6P9Z8_9BACT</name>
<dbReference type="Pfam" id="PF13948">
    <property type="entry name" value="DUF4215"/>
    <property type="match status" value="1"/>
</dbReference>
<keyword evidence="6" id="KW-1185">Reference proteome</keyword>
<dbReference type="NCBIfam" id="TIGR02232">
    <property type="entry name" value="myxo_disulf_rpt"/>
    <property type="match status" value="3"/>
</dbReference>
<evidence type="ECO:0000259" key="4">
    <source>
        <dbReference type="Pfam" id="PF25390"/>
    </source>
</evidence>
<dbReference type="Pfam" id="PF13540">
    <property type="entry name" value="RCC1_2"/>
    <property type="match status" value="1"/>
</dbReference>
<organism evidence="5 6">
    <name type="scientific">Polyangium sorediatum</name>
    <dbReference type="NCBI Taxonomy" id="889274"/>
    <lineage>
        <taxon>Bacteria</taxon>
        <taxon>Pseudomonadati</taxon>
        <taxon>Myxococcota</taxon>
        <taxon>Polyangia</taxon>
        <taxon>Polyangiales</taxon>
        <taxon>Polyangiaceae</taxon>
        <taxon>Polyangium</taxon>
    </lineage>
</organism>
<dbReference type="InterPro" id="IPR058923">
    <property type="entry name" value="RCC1-like_dom"/>
</dbReference>
<proteinExistence type="predicted"/>
<evidence type="ECO:0000256" key="1">
    <source>
        <dbReference type="ARBA" id="ARBA00022729"/>
    </source>
</evidence>
<dbReference type="Proteomes" id="UP001160301">
    <property type="component" value="Unassembled WGS sequence"/>
</dbReference>
<keyword evidence="3" id="KW-1015">Disulfide bond</keyword>
<dbReference type="SUPFAM" id="SSF50985">
    <property type="entry name" value="RCC1/BLIP-II"/>
    <property type="match status" value="1"/>
</dbReference>
<dbReference type="Pfam" id="PF25390">
    <property type="entry name" value="WD40_RLD"/>
    <property type="match status" value="1"/>
</dbReference>
<dbReference type="RefSeq" id="WP_136973247.1">
    <property type="nucleotide sequence ID" value="NZ_JARZHI010000127.1"/>
</dbReference>
<dbReference type="PANTHER" id="PTHR22872">
    <property type="entry name" value="BTK-BINDING PROTEIN-RELATED"/>
    <property type="match status" value="1"/>
</dbReference>
<evidence type="ECO:0000256" key="3">
    <source>
        <dbReference type="ARBA" id="ARBA00023157"/>
    </source>
</evidence>
<evidence type="ECO:0000313" key="5">
    <source>
        <dbReference type="EMBL" id="MDI1437455.1"/>
    </source>
</evidence>
<dbReference type="InterPro" id="IPR051625">
    <property type="entry name" value="Signaling_Regulatory_Domain"/>
</dbReference>
<dbReference type="InterPro" id="IPR011936">
    <property type="entry name" value="Myxo_disulph_rpt"/>
</dbReference>
<dbReference type="Gene3D" id="2.130.10.30">
    <property type="entry name" value="Regulator of chromosome condensation 1/beta-lactamase-inhibitor protein II"/>
    <property type="match status" value="2"/>
</dbReference>
<dbReference type="PRINTS" id="PR00633">
    <property type="entry name" value="RCCNDNSATION"/>
</dbReference>
<reference evidence="5 6" key="1">
    <citation type="submission" date="2023-04" db="EMBL/GenBank/DDBJ databases">
        <title>The genome sequence of Polyangium sorediatum DSM14670.</title>
        <authorList>
            <person name="Zhang X."/>
        </authorList>
    </citation>
    <scope>NUCLEOTIDE SEQUENCE [LARGE SCALE GENOMIC DNA]</scope>
    <source>
        <strain evidence="5 6">DSM 14670</strain>
    </source>
</reference>
<dbReference type="InterPro" id="IPR009091">
    <property type="entry name" value="RCC1/BLIP-II"/>
</dbReference>
<dbReference type="InterPro" id="IPR000408">
    <property type="entry name" value="Reg_chr_condens"/>
</dbReference>
<dbReference type="PROSITE" id="PS50012">
    <property type="entry name" value="RCC1_3"/>
    <property type="match status" value="7"/>
</dbReference>
<sequence length="798" mass="80315">MAIFLEDPHMRKAARVVVFFGMLTLAPACSELAGIEPGEAWFEGACLSDGDCVASVPDCRAVVGCRDGTCAFVDSTRGTPLPAQIGGDCAQRVCDGHGDVEILADPNDADDQNACTADLCVGTVALHEPLESIPCYTGLPETRGRGVCIDGIQHCDDGQPVGGCEGEVLPSEESCISPLDDDCDGEANEEGEGCTCVPGTQMPCYTGPEGTRNVGICHDGTQVCRSDGLGYAACTGDGLPAAETCDNEALDQDCNGKVNEAGADCKCGDGWLQLGNGEICDDGNDDETDACTSLCAPPACGDGFVQPGEPCDDGNDDETDACTSSCALPVCGDGFVQASEPCDDGNDDETDACTSSCALPVCGDGFLQPSNGEACDDGNQSDADACLTSCAPASWQVSAGMEFNCARFGDGRIKCWGSNAQGQLGIEGDANMGDGIGEMGAALPVTYLGGAKAIDIVSGAHHTCALLEDHSVRCWGLNDDGQLGLGTVDLGDDHTTTAIAIAAGAFHTCAILADGAVKCWGHNACGQLGLGDITNRGGSPEDMGNNLPAVDLGAGNRAIAISAGLSHTCAILASGAVKCWGDGGLGKLGNGSPGSADCLFPPPMGDLLPAVDLGTGNTAIAISAGYQHTCVILQDGAVKCWGRNHDGRLGIGDTEHRGDEPGEMGDVLPAVNLGTGNVAIAISAGNKHTCALLGGGEVKCWGSNASGQLGLGDTWGRGAMPGHMGDALPAVDLGAGKTAVAVAASSAGFGYHTCALLQGGAVKCWGSNTSGQLGLGDTQNRGGGPGEMGDALPAVSLW</sequence>
<comment type="caution">
    <text evidence="5">The sequence shown here is derived from an EMBL/GenBank/DDBJ whole genome shotgun (WGS) entry which is preliminary data.</text>
</comment>
<keyword evidence="2" id="KW-0677">Repeat</keyword>
<protein>
    <submittedName>
        <fullName evidence="5">DUF4215 domain-containing protein</fullName>
    </submittedName>
</protein>
<accession>A0ABT6P9Z8</accession>